<sequence>MNKELLDKVEIVPLYSALVRPHLEYCIQLWGLQDKKDMELLDASEKLGAVLLLLVCEDELVVKGQAKESGSSAKPCSRLAASDTQHGSEHPCGSKRLTIKQSPRASGSKKSEKREGQLSPASLESLEEWLKKKHFPRELDNFS</sequence>
<comment type="caution">
    <text evidence="2">The sequence shown here is derived from an EMBL/GenBank/DDBJ whole genome shotgun (WGS) entry which is preliminary data.</text>
</comment>
<dbReference type="Proteomes" id="UP001623348">
    <property type="component" value="Unassembled WGS sequence"/>
</dbReference>
<dbReference type="EMBL" id="BAAFJT010000001">
    <property type="protein sequence ID" value="GAB0180974.1"/>
    <property type="molecule type" value="Genomic_DNA"/>
</dbReference>
<accession>A0ABC9W5Y3</accession>
<protein>
    <submittedName>
        <fullName evidence="2">Uncharacterized protein</fullName>
    </submittedName>
</protein>
<evidence type="ECO:0000256" key="1">
    <source>
        <dbReference type="SAM" id="MobiDB-lite"/>
    </source>
</evidence>
<evidence type="ECO:0000313" key="2">
    <source>
        <dbReference type="EMBL" id="GAB0180974.1"/>
    </source>
</evidence>
<gene>
    <name evidence="2" type="ORF">GRJ2_000562700</name>
</gene>
<dbReference type="AlphaFoldDB" id="A0ABC9W5Y3"/>
<evidence type="ECO:0000313" key="3">
    <source>
        <dbReference type="Proteomes" id="UP001623348"/>
    </source>
</evidence>
<keyword evidence="3" id="KW-1185">Reference proteome</keyword>
<name>A0ABC9W5Y3_GRUJA</name>
<feature type="region of interest" description="Disordered" evidence="1">
    <location>
        <begin position="65"/>
        <end position="120"/>
    </location>
</feature>
<proteinExistence type="predicted"/>
<reference evidence="2 3" key="1">
    <citation type="submission" date="2024-06" db="EMBL/GenBank/DDBJ databases">
        <title>The draft genome of Grus japonensis, version 3.</title>
        <authorList>
            <person name="Nabeshima K."/>
            <person name="Suzuki S."/>
            <person name="Onuma M."/>
        </authorList>
    </citation>
    <scope>NUCLEOTIDE SEQUENCE [LARGE SCALE GENOMIC DNA]</scope>
    <source>
        <strain evidence="2 3">451A</strain>
    </source>
</reference>
<organism evidence="2 3">
    <name type="scientific">Grus japonensis</name>
    <name type="common">Japanese crane</name>
    <name type="synonym">Red-crowned crane</name>
    <dbReference type="NCBI Taxonomy" id="30415"/>
    <lineage>
        <taxon>Eukaryota</taxon>
        <taxon>Metazoa</taxon>
        <taxon>Chordata</taxon>
        <taxon>Craniata</taxon>
        <taxon>Vertebrata</taxon>
        <taxon>Euteleostomi</taxon>
        <taxon>Archelosauria</taxon>
        <taxon>Archosauria</taxon>
        <taxon>Dinosauria</taxon>
        <taxon>Saurischia</taxon>
        <taxon>Theropoda</taxon>
        <taxon>Coelurosauria</taxon>
        <taxon>Aves</taxon>
        <taxon>Neognathae</taxon>
        <taxon>Neoaves</taxon>
        <taxon>Gruiformes</taxon>
        <taxon>Gruidae</taxon>
        <taxon>Grus</taxon>
    </lineage>
</organism>